<dbReference type="PROSITE" id="PS51755">
    <property type="entry name" value="OMPR_PHOB"/>
    <property type="match status" value="1"/>
</dbReference>
<dbReference type="GO" id="GO:0006355">
    <property type="term" value="P:regulation of DNA-templated transcription"/>
    <property type="evidence" value="ECO:0007669"/>
    <property type="project" value="InterPro"/>
</dbReference>
<dbReference type="InterPro" id="IPR036388">
    <property type="entry name" value="WH-like_DNA-bd_sf"/>
</dbReference>
<dbReference type="GO" id="GO:0003677">
    <property type="term" value="F:DNA binding"/>
    <property type="evidence" value="ECO:0007669"/>
    <property type="project" value="UniProtKB-UniRule"/>
</dbReference>
<dbReference type="EMBL" id="CYZX01000001">
    <property type="protein sequence ID" value="CUN52751.1"/>
    <property type="molecule type" value="Genomic_DNA"/>
</dbReference>
<dbReference type="InterPro" id="IPR016032">
    <property type="entry name" value="Sig_transdc_resp-reg_C-effctor"/>
</dbReference>
<dbReference type="AlphaFoldDB" id="A0A173XLH7"/>
<evidence type="ECO:0000313" key="5">
    <source>
        <dbReference type="Proteomes" id="UP000095594"/>
    </source>
</evidence>
<dbReference type="RefSeq" id="WP_055262774.1">
    <property type="nucleotide sequence ID" value="NZ_CABIXQ010000001.1"/>
</dbReference>
<name>A0A173XLH7_9CLOT</name>
<dbReference type="CDD" id="cd00383">
    <property type="entry name" value="trans_reg_C"/>
    <property type="match status" value="1"/>
</dbReference>
<gene>
    <name evidence="4" type="primary">regX3_1</name>
    <name evidence="4" type="ORF">ERS852471_00069</name>
</gene>
<sequence length="343" mass="40770">MLCGREFKRIRGEITNILKEITEHELFNNFIFYDEVPTEELQYWKYGISIIEEDFTASIQSVCGYFVASQKVMQNRECNINSFFRINDIIAEEFYYIDNINGPLNKLANSLKEIKSFAETVFGISIEINSGINNECQWLREVCDENMLIIHSAENEDFVDVSRMMSERYDLRCTKEKDNNKVELLRIPFDKVKYFDNFERIDNRNNYYEEERYNYINSNIEKEDNSEVKNITENDEDNGTTYEKLCELISGVWRYDNLRVDFTQKIITKEGERVRLGKKQMEILKILVYNKGNIISREQLIQYVWYTDEVNDRTVDAHISKIRRELGLTCIKSVPGYGYRLEC</sequence>
<dbReference type="InterPro" id="IPR001867">
    <property type="entry name" value="OmpR/PhoB-type_DNA-bd"/>
</dbReference>
<keyword evidence="1 2" id="KW-0238">DNA-binding</keyword>
<evidence type="ECO:0000256" key="1">
    <source>
        <dbReference type="ARBA" id="ARBA00023125"/>
    </source>
</evidence>
<accession>A0A173XLH7</accession>
<dbReference type="Proteomes" id="UP000095594">
    <property type="component" value="Unassembled WGS sequence"/>
</dbReference>
<evidence type="ECO:0000259" key="3">
    <source>
        <dbReference type="PROSITE" id="PS51755"/>
    </source>
</evidence>
<evidence type="ECO:0000256" key="2">
    <source>
        <dbReference type="PROSITE-ProRule" id="PRU01091"/>
    </source>
</evidence>
<reference evidence="4 5" key="1">
    <citation type="submission" date="2015-09" db="EMBL/GenBank/DDBJ databases">
        <authorList>
            <consortium name="Pathogen Informatics"/>
        </authorList>
    </citation>
    <scope>NUCLEOTIDE SEQUENCE [LARGE SCALE GENOMIC DNA]</scope>
    <source>
        <strain evidence="4 5">2789STDY5834856</strain>
    </source>
</reference>
<organism evidence="4 5">
    <name type="scientific">Clostridium disporicum</name>
    <dbReference type="NCBI Taxonomy" id="84024"/>
    <lineage>
        <taxon>Bacteria</taxon>
        <taxon>Bacillati</taxon>
        <taxon>Bacillota</taxon>
        <taxon>Clostridia</taxon>
        <taxon>Eubacteriales</taxon>
        <taxon>Clostridiaceae</taxon>
        <taxon>Clostridium</taxon>
    </lineage>
</organism>
<dbReference type="GO" id="GO:0000160">
    <property type="term" value="P:phosphorelay signal transduction system"/>
    <property type="evidence" value="ECO:0007669"/>
    <property type="project" value="InterPro"/>
</dbReference>
<dbReference type="SUPFAM" id="SSF46894">
    <property type="entry name" value="C-terminal effector domain of the bipartite response regulators"/>
    <property type="match status" value="1"/>
</dbReference>
<dbReference type="Pfam" id="PF00486">
    <property type="entry name" value="Trans_reg_C"/>
    <property type="match status" value="1"/>
</dbReference>
<dbReference type="Gene3D" id="1.10.10.10">
    <property type="entry name" value="Winged helix-like DNA-binding domain superfamily/Winged helix DNA-binding domain"/>
    <property type="match status" value="1"/>
</dbReference>
<feature type="DNA-binding region" description="OmpR/PhoB-type" evidence="2">
    <location>
        <begin position="250"/>
        <end position="343"/>
    </location>
</feature>
<protein>
    <submittedName>
        <fullName evidence="4">Winged helix family two component transcriptional regulator</fullName>
    </submittedName>
</protein>
<evidence type="ECO:0000313" key="4">
    <source>
        <dbReference type="EMBL" id="CUN52751.1"/>
    </source>
</evidence>
<dbReference type="SMART" id="SM00862">
    <property type="entry name" value="Trans_reg_C"/>
    <property type="match status" value="1"/>
</dbReference>
<feature type="domain" description="OmpR/PhoB-type" evidence="3">
    <location>
        <begin position="250"/>
        <end position="343"/>
    </location>
</feature>
<dbReference type="OrthoDB" id="1858989at2"/>
<proteinExistence type="predicted"/>